<dbReference type="Proteomes" id="UP001382904">
    <property type="component" value="Unassembled WGS sequence"/>
</dbReference>
<feature type="chain" id="PRO_5046198502" description="Lipoprotein" evidence="2">
    <location>
        <begin position="33"/>
        <end position="234"/>
    </location>
</feature>
<reference evidence="3 4" key="1">
    <citation type="submission" date="2024-03" db="EMBL/GenBank/DDBJ databases">
        <title>Novel Streptomyces species of biotechnological and ecological value are a feature of Machair soil.</title>
        <authorList>
            <person name="Prole J.R."/>
            <person name="Goodfellow M."/>
            <person name="Allenby N."/>
            <person name="Ward A.C."/>
        </authorList>
    </citation>
    <scope>NUCLEOTIDE SEQUENCE [LARGE SCALE GENOMIC DNA]</scope>
    <source>
        <strain evidence="3 4">MS1.HAVA.3</strain>
    </source>
</reference>
<evidence type="ECO:0000313" key="4">
    <source>
        <dbReference type="Proteomes" id="UP001382904"/>
    </source>
</evidence>
<keyword evidence="2" id="KW-0732">Signal</keyword>
<gene>
    <name evidence="3" type="ORF">WKI68_27110</name>
</gene>
<dbReference type="PROSITE" id="PS51257">
    <property type="entry name" value="PROKAR_LIPOPROTEIN"/>
    <property type="match status" value="1"/>
</dbReference>
<evidence type="ECO:0000256" key="1">
    <source>
        <dbReference type="SAM" id="MobiDB-lite"/>
    </source>
</evidence>
<name>A0ABU8U858_9ACTN</name>
<dbReference type="EMBL" id="JBBKAM010000002">
    <property type="protein sequence ID" value="MEJ8644032.1"/>
    <property type="molecule type" value="Genomic_DNA"/>
</dbReference>
<evidence type="ECO:0000313" key="3">
    <source>
        <dbReference type="EMBL" id="MEJ8644032.1"/>
    </source>
</evidence>
<evidence type="ECO:0008006" key="5">
    <source>
        <dbReference type="Google" id="ProtNLM"/>
    </source>
</evidence>
<feature type="signal peptide" evidence="2">
    <location>
        <begin position="1"/>
        <end position="32"/>
    </location>
</feature>
<protein>
    <recommendedName>
        <fullName evidence="5">Lipoprotein</fullName>
    </recommendedName>
</protein>
<feature type="region of interest" description="Disordered" evidence="1">
    <location>
        <begin position="34"/>
        <end position="77"/>
    </location>
</feature>
<organism evidence="3 4">
    <name type="scientific">Streptomyces caledonius</name>
    <dbReference type="NCBI Taxonomy" id="3134107"/>
    <lineage>
        <taxon>Bacteria</taxon>
        <taxon>Bacillati</taxon>
        <taxon>Actinomycetota</taxon>
        <taxon>Actinomycetes</taxon>
        <taxon>Kitasatosporales</taxon>
        <taxon>Streptomycetaceae</taxon>
        <taxon>Streptomyces</taxon>
    </lineage>
</organism>
<evidence type="ECO:0000256" key="2">
    <source>
        <dbReference type="SAM" id="SignalP"/>
    </source>
</evidence>
<sequence length="234" mass="23908">MSQTSRTSWIARHTKLTGCGAVLALMTVGACAAPDEAGEGSGPKPAASAPAAKDGDAAQKPAEEKKKAAVRGSGTFEVGKDVQPGTYRTVGNGGGCYWERSKDSSGEMDSIIANDNVVGASYVTIAATDKIFKSSDCKDWEAVDPQASGGSPKTEFSGKAGMLKVGTDIAPGTYKSAGPAEEGGGCYWERAKSAGHDIDSIIANENPTGPAVVTIAAGDAYFKTTDCADWKKSG</sequence>
<keyword evidence="4" id="KW-1185">Reference proteome</keyword>
<comment type="caution">
    <text evidence="3">The sequence shown here is derived from an EMBL/GenBank/DDBJ whole genome shotgun (WGS) entry which is preliminary data.</text>
</comment>
<accession>A0ABU8U858</accession>
<proteinExistence type="predicted"/>
<feature type="compositionally biased region" description="Basic and acidic residues" evidence="1">
    <location>
        <begin position="53"/>
        <end position="67"/>
    </location>
</feature>
<feature type="compositionally biased region" description="Low complexity" evidence="1">
    <location>
        <begin position="42"/>
        <end position="52"/>
    </location>
</feature>